<dbReference type="eggNOG" id="COG1040">
    <property type="taxonomic scope" value="Bacteria"/>
</dbReference>
<dbReference type="Proteomes" id="UP000005481">
    <property type="component" value="Unassembled WGS sequence"/>
</dbReference>
<dbReference type="STRING" id="861450.HMPREF0080_00448"/>
<dbReference type="SUPFAM" id="SSF53271">
    <property type="entry name" value="PRTase-like"/>
    <property type="match status" value="1"/>
</dbReference>
<keyword evidence="3" id="KW-1185">Reference proteome</keyword>
<dbReference type="HOGENOM" id="CLU_054549_1_0_9"/>
<evidence type="ECO:0000259" key="1">
    <source>
        <dbReference type="Pfam" id="PF18912"/>
    </source>
</evidence>
<accession>G9YFN6</accession>
<organism evidence="2 3">
    <name type="scientific">Anaeroglobus geminatus F0357</name>
    <dbReference type="NCBI Taxonomy" id="861450"/>
    <lineage>
        <taxon>Bacteria</taxon>
        <taxon>Bacillati</taxon>
        <taxon>Bacillota</taxon>
        <taxon>Negativicutes</taxon>
        <taxon>Veillonellales</taxon>
        <taxon>Veillonellaceae</taxon>
        <taxon>Anaeroglobus</taxon>
    </lineage>
</organism>
<evidence type="ECO:0000313" key="3">
    <source>
        <dbReference type="Proteomes" id="UP000005481"/>
    </source>
</evidence>
<dbReference type="InterPro" id="IPR051910">
    <property type="entry name" value="ComF/GntX_DNA_util-trans"/>
</dbReference>
<sequence>MLKQLTEICKNIIYPPRCPGCGASVPVQGEWCDTCTAGIFHFRMIDGSRRSLGLDGCYALADYTGAVRRALSRLKYNGKVHYGPAFHYMLERFPWPERIATCDLVVPVPLYPLKEKKRGFNQNDIIFRPWAESHRLKWAEALQRVRPTASQYSLDREERRENIQRAFAIKSSFCRVQGHILLVDDIYTTVRRCRRALPF</sequence>
<protein>
    <recommendedName>
        <fullName evidence="1">Double zinc ribbon domain-containing protein</fullName>
    </recommendedName>
</protein>
<feature type="domain" description="Double zinc ribbon" evidence="1">
    <location>
        <begin position="11"/>
        <end position="39"/>
    </location>
</feature>
<reference evidence="2 3" key="1">
    <citation type="submission" date="2011-08" db="EMBL/GenBank/DDBJ databases">
        <authorList>
            <person name="Weinstock G."/>
            <person name="Sodergren E."/>
            <person name="Clifton S."/>
            <person name="Fulton L."/>
            <person name="Fulton B."/>
            <person name="Courtney L."/>
            <person name="Fronick C."/>
            <person name="Harrison M."/>
            <person name="Strong C."/>
            <person name="Farmer C."/>
            <person name="Delahaunty K."/>
            <person name="Markovic C."/>
            <person name="Hall O."/>
            <person name="Minx P."/>
            <person name="Tomlinson C."/>
            <person name="Mitreva M."/>
            <person name="Hou S."/>
            <person name="Chen J."/>
            <person name="Wollam A."/>
            <person name="Pepin K.H."/>
            <person name="Johnson M."/>
            <person name="Bhonagiri V."/>
            <person name="Zhang X."/>
            <person name="Suruliraj S."/>
            <person name="Warren W."/>
            <person name="Chinwalla A."/>
            <person name="Mardis E.R."/>
            <person name="Wilson R.K."/>
        </authorList>
    </citation>
    <scope>NUCLEOTIDE SEQUENCE [LARGE SCALE GENOMIC DNA]</scope>
    <source>
        <strain evidence="2 3">F0357</strain>
    </source>
</reference>
<name>G9YFN6_9FIRM</name>
<dbReference type="AlphaFoldDB" id="G9YFN6"/>
<dbReference type="PANTHER" id="PTHR47505:SF1">
    <property type="entry name" value="DNA UTILIZATION PROTEIN YHGH"/>
    <property type="match status" value="1"/>
</dbReference>
<dbReference type="Pfam" id="PF18912">
    <property type="entry name" value="DZR_2"/>
    <property type="match status" value="1"/>
</dbReference>
<dbReference type="InterPro" id="IPR044005">
    <property type="entry name" value="DZR_2"/>
</dbReference>
<proteinExistence type="predicted"/>
<dbReference type="EMBL" id="AGCJ01000013">
    <property type="protein sequence ID" value="EHM43050.1"/>
    <property type="molecule type" value="Genomic_DNA"/>
</dbReference>
<dbReference type="InterPro" id="IPR029057">
    <property type="entry name" value="PRTase-like"/>
</dbReference>
<gene>
    <name evidence="2" type="ORF">HMPREF0080_00448</name>
</gene>
<dbReference type="PANTHER" id="PTHR47505">
    <property type="entry name" value="DNA UTILIZATION PROTEIN YHGH"/>
    <property type="match status" value="1"/>
</dbReference>
<dbReference type="RefSeq" id="WP_006789432.1">
    <property type="nucleotide sequence ID" value="NZ_JH417570.1"/>
</dbReference>
<comment type="caution">
    <text evidence="2">The sequence shown here is derived from an EMBL/GenBank/DDBJ whole genome shotgun (WGS) entry which is preliminary data.</text>
</comment>
<evidence type="ECO:0000313" key="2">
    <source>
        <dbReference type="EMBL" id="EHM43050.1"/>
    </source>
</evidence>
<dbReference type="PATRIC" id="fig|861450.3.peg.430"/>